<dbReference type="KEGG" id="lgi:LOTGIDRAFT_171395"/>
<evidence type="ECO:0000256" key="1">
    <source>
        <dbReference type="SAM" id="MobiDB-lite"/>
    </source>
</evidence>
<feature type="compositionally biased region" description="Basic residues" evidence="1">
    <location>
        <begin position="1"/>
        <end position="14"/>
    </location>
</feature>
<feature type="region of interest" description="Disordered" evidence="1">
    <location>
        <begin position="1"/>
        <end position="25"/>
    </location>
</feature>
<evidence type="ECO:0008006" key="4">
    <source>
        <dbReference type="Google" id="ProtNLM"/>
    </source>
</evidence>
<dbReference type="RefSeq" id="XP_009045836.1">
    <property type="nucleotide sequence ID" value="XM_009047588.1"/>
</dbReference>
<sequence length="276" mass="31390">MNKNNKKSSRKRPAYKSSNESSKSKCKCNHNIIDVNDEGEGYLIADQVEPVFVDRSDGVNQGLGWKKYDEQFRLKRAFNLDMSWSDVDSELWLLYMYSPNQYSLSRSVNNSNAVNIRQGGQNISGFENLRVWIVGSSLVKKAFPAAHATGSNLGLDHFGCSIWWQGKSGLRLIDMVPHLKTLSKFENPPAYLIIHCCGNDIGTVPCKWLRDRIDETLDDIKIHFPNTILIWSQILPRKNNLVLFEINHHIVGSVLTVEDMTVDFIGGLEYYYPGSE</sequence>
<reference evidence="2 3" key="1">
    <citation type="journal article" date="2013" name="Nature">
        <title>Insights into bilaterian evolution from three spiralian genomes.</title>
        <authorList>
            <person name="Simakov O."/>
            <person name="Marletaz F."/>
            <person name="Cho S.J."/>
            <person name="Edsinger-Gonzales E."/>
            <person name="Havlak P."/>
            <person name="Hellsten U."/>
            <person name="Kuo D.H."/>
            <person name="Larsson T."/>
            <person name="Lv J."/>
            <person name="Arendt D."/>
            <person name="Savage R."/>
            <person name="Osoegawa K."/>
            <person name="de Jong P."/>
            <person name="Grimwood J."/>
            <person name="Chapman J.A."/>
            <person name="Shapiro H."/>
            <person name="Aerts A."/>
            <person name="Otillar R.P."/>
            <person name="Terry A.Y."/>
            <person name="Boore J.L."/>
            <person name="Grigoriev I.V."/>
            <person name="Lindberg D.R."/>
            <person name="Seaver E.C."/>
            <person name="Weisblat D.A."/>
            <person name="Putnam N.H."/>
            <person name="Rokhsar D.S."/>
        </authorList>
    </citation>
    <scope>NUCLEOTIDE SEQUENCE [LARGE SCALE GENOMIC DNA]</scope>
</reference>
<protein>
    <recommendedName>
        <fullName evidence="4">SGNH hydrolase-type esterase domain-containing protein</fullName>
    </recommendedName>
</protein>
<organism evidence="2 3">
    <name type="scientific">Lottia gigantea</name>
    <name type="common">Giant owl limpet</name>
    <dbReference type="NCBI Taxonomy" id="225164"/>
    <lineage>
        <taxon>Eukaryota</taxon>
        <taxon>Metazoa</taxon>
        <taxon>Spiralia</taxon>
        <taxon>Lophotrochozoa</taxon>
        <taxon>Mollusca</taxon>
        <taxon>Gastropoda</taxon>
        <taxon>Patellogastropoda</taxon>
        <taxon>Lottioidea</taxon>
        <taxon>Lottiidae</taxon>
        <taxon>Lottia</taxon>
    </lineage>
</organism>
<proteinExistence type="predicted"/>
<name>V4B7B4_LOTGI</name>
<evidence type="ECO:0000313" key="3">
    <source>
        <dbReference type="Proteomes" id="UP000030746"/>
    </source>
</evidence>
<gene>
    <name evidence="2" type="ORF">LOTGIDRAFT_171395</name>
</gene>
<dbReference type="SUPFAM" id="SSF52266">
    <property type="entry name" value="SGNH hydrolase"/>
    <property type="match status" value="1"/>
</dbReference>
<accession>V4B7B4</accession>
<dbReference type="HOGENOM" id="CLU_1009301_0_0_1"/>
<dbReference type="AlphaFoldDB" id="V4B7B4"/>
<evidence type="ECO:0000313" key="2">
    <source>
        <dbReference type="EMBL" id="ESP03456.1"/>
    </source>
</evidence>
<dbReference type="InterPro" id="IPR036514">
    <property type="entry name" value="SGNH_hydro_sf"/>
</dbReference>
<dbReference type="CTD" id="20241753"/>
<dbReference type="Proteomes" id="UP000030746">
    <property type="component" value="Unassembled WGS sequence"/>
</dbReference>
<dbReference type="OrthoDB" id="6159491at2759"/>
<keyword evidence="3" id="KW-1185">Reference proteome</keyword>
<dbReference type="GeneID" id="20241753"/>
<dbReference type="EMBL" id="KB200010">
    <property type="protein sequence ID" value="ESP03456.1"/>
    <property type="molecule type" value="Genomic_DNA"/>
</dbReference>
<dbReference type="Gene3D" id="3.40.50.1110">
    <property type="entry name" value="SGNH hydrolase"/>
    <property type="match status" value="1"/>
</dbReference>